<feature type="region of interest" description="Disordered" evidence="1">
    <location>
        <begin position="27"/>
        <end position="68"/>
    </location>
</feature>
<protein>
    <submittedName>
        <fullName evidence="2">Uncharacterized protein</fullName>
    </submittedName>
</protein>
<keyword evidence="3" id="KW-1185">Reference proteome</keyword>
<sequence length="92" mass="9450">MNRRAAYDANPPGIPLFMKSSADYNQSAGFDTVGEGTGLPRPGHPEAGRDADDAHRDTQTAPGTLGAAAAVAAGDLGVDAIPELNEDDKTSR</sequence>
<name>A0A1M7RJ42_9ACTN</name>
<proteinExistence type="predicted"/>
<dbReference type="AlphaFoldDB" id="A0A1M7RJ42"/>
<evidence type="ECO:0000313" key="2">
    <source>
        <dbReference type="EMBL" id="SHN46088.1"/>
    </source>
</evidence>
<evidence type="ECO:0000313" key="3">
    <source>
        <dbReference type="Proteomes" id="UP000184440"/>
    </source>
</evidence>
<dbReference type="EMBL" id="FRCS01000013">
    <property type="protein sequence ID" value="SHN46088.1"/>
    <property type="molecule type" value="Genomic_DNA"/>
</dbReference>
<feature type="compositionally biased region" description="Basic and acidic residues" evidence="1">
    <location>
        <begin position="43"/>
        <end position="58"/>
    </location>
</feature>
<gene>
    <name evidence="2" type="ORF">SAMN05443668_113173</name>
</gene>
<evidence type="ECO:0000256" key="1">
    <source>
        <dbReference type="SAM" id="MobiDB-lite"/>
    </source>
</evidence>
<organism evidence="2 3">
    <name type="scientific">Cryptosporangium aurantiacum</name>
    <dbReference type="NCBI Taxonomy" id="134849"/>
    <lineage>
        <taxon>Bacteria</taxon>
        <taxon>Bacillati</taxon>
        <taxon>Actinomycetota</taxon>
        <taxon>Actinomycetes</taxon>
        <taxon>Cryptosporangiales</taxon>
        <taxon>Cryptosporangiaceae</taxon>
        <taxon>Cryptosporangium</taxon>
    </lineage>
</organism>
<accession>A0A1M7RJ42</accession>
<reference evidence="2 3" key="1">
    <citation type="submission" date="2016-11" db="EMBL/GenBank/DDBJ databases">
        <authorList>
            <person name="Jaros S."/>
            <person name="Januszkiewicz K."/>
            <person name="Wedrychowicz H."/>
        </authorList>
    </citation>
    <scope>NUCLEOTIDE SEQUENCE [LARGE SCALE GENOMIC DNA]</scope>
    <source>
        <strain evidence="2 3">DSM 46144</strain>
    </source>
</reference>
<dbReference type="Proteomes" id="UP000184440">
    <property type="component" value="Unassembled WGS sequence"/>
</dbReference>
<dbReference type="STRING" id="134849.SAMN05443668_113173"/>
<feature type="region of interest" description="Disordered" evidence="1">
    <location>
        <begin position="1"/>
        <end position="20"/>
    </location>
</feature>